<gene>
    <name evidence="6" type="ORF">AZI86_04505</name>
</gene>
<evidence type="ECO:0000256" key="4">
    <source>
        <dbReference type="ARBA" id="ARBA00022989"/>
    </source>
</evidence>
<dbReference type="PANTHER" id="PTHR34478">
    <property type="entry name" value="PROTEIN LEMA"/>
    <property type="match status" value="1"/>
</dbReference>
<dbReference type="Proteomes" id="UP000075320">
    <property type="component" value="Unassembled WGS sequence"/>
</dbReference>
<reference evidence="6 7" key="1">
    <citation type="submission" date="2016-03" db="EMBL/GenBank/DDBJ databases">
        <authorList>
            <person name="Ploux O."/>
        </authorList>
    </citation>
    <scope>NUCLEOTIDE SEQUENCE [LARGE SCALE GENOMIC DNA]</scope>
    <source>
        <strain evidence="6 7">R0</strain>
    </source>
</reference>
<accession>A0A150WPA9</accession>
<evidence type="ECO:0008006" key="8">
    <source>
        <dbReference type="Google" id="ProtNLM"/>
    </source>
</evidence>
<dbReference type="Gene3D" id="1.20.1440.20">
    <property type="entry name" value="LemA-like domain"/>
    <property type="match status" value="1"/>
</dbReference>
<comment type="caution">
    <text evidence="6">The sequence shown here is derived from an EMBL/GenBank/DDBJ whole genome shotgun (WGS) entry which is preliminary data.</text>
</comment>
<evidence type="ECO:0000313" key="7">
    <source>
        <dbReference type="Proteomes" id="UP000075320"/>
    </source>
</evidence>
<sequence>MNLLILCFVGVVLFGLVAMAINIYNGLISLRNQLERAWSNIDVVLKQRFDEIPQLIQVIEQYVGYESDLLKNLAQARSHYGSARNVSEKIEASREMSFALQGVIAIGEAYPDLKSNQNFVQLQSRVSALENMISDRRETYNEAVANFNTRIDQFPDVFAARILNYQRQDMFQATELERQAPSLKMNLPNLKKGA</sequence>
<comment type="similarity">
    <text evidence="2">Belongs to the LemA family.</text>
</comment>
<dbReference type="EMBL" id="LUKE01000001">
    <property type="protein sequence ID" value="KYG66322.1"/>
    <property type="molecule type" value="Genomic_DNA"/>
</dbReference>
<dbReference type="OrthoDB" id="9804152at2"/>
<evidence type="ECO:0000313" key="6">
    <source>
        <dbReference type="EMBL" id="KYG66322.1"/>
    </source>
</evidence>
<keyword evidence="7" id="KW-1185">Reference proteome</keyword>
<dbReference type="Pfam" id="PF04011">
    <property type="entry name" value="LemA"/>
    <property type="match status" value="1"/>
</dbReference>
<comment type="subcellular location">
    <subcellularLocation>
        <location evidence="1">Membrane</location>
        <topology evidence="1">Single-pass membrane protein</topology>
    </subcellularLocation>
</comment>
<dbReference type="AlphaFoldDB" id="A0A150WPA9"/>
<keyword evidence="3" id="KW-0812">Transmembrane</keyword>
<organism evidence="6 7">
    <name type="scientific">Bdellovibrio bacteriovorus</name>
    <dbReference type="NCBI Taxonomy" id="959"/>
    <lineage>
        <taxon>Bacteria</taxon>
        <taxon>Pseudomonadati</taxon>
        <taxon>Bdellovibrionota</taxon>
        <taxon>Bdellovibrionia</taxon>
        <taxon>Bdellovibrionales</taxon>
        <taxon>Pseudobdellovibrionaceae</taxon>
        <taxon>Bdellovibrio</taxon>
    </lineage>
</organism>
<dbReference type="SUPFAM" id="SSF140478">
    <property type="entry name" value="LemA-like"/>
    <property type="match status" value="1"/>
</dbReference>
<keyword evidence="5" id="KW-0472">Membrane</keyword>
<evidence type="ECO:0000256" key="1">
    <source>
        <dbReference type="ARBA" id="ARBA00004167"/>
    </source>
</evidence>
<dbReference type="GO" id="GO:0016020">
    <property type="term" value="C:membrane"/>
    <property type="evidence" value="ECO:0007669"/>
    <property type="project" value="UniProtKB-SubCell"/>
</dbReference>
<dbReference type="InterPro" id="IPR023353">
    <property type="entry name" value="LemA-like_dom_sf"/>
</dbReference>
<dbReference type="PANTHER" id="PTHR34478:SF1">
    <property type="entry name" value="PROTEIN LEMA"/>
    <property type="match status" value="1"/>
</dbReference>
<evidence type="ECO:0000256" key="2">
    <source>
        <dbReference type="ARBA" id="ARBA00008854"/>
    </source>
</evidence>
<dbReference type="InterPro" id="IPR007156">
    <property type="entry name" value="MamQ_LemA"/>
</dbReference>
<evidence type="ECO:0000256" key="5">
    <source>
        <dbReference type="ARBA" id="ARBA00023136"/>
    </source>
</evidence>
<proteinExistence type="inferred from homology"/>
<dbReference type="RefSeq" id="WP_061833888.1">
    <property type="nucleotide sequence ID" value="NZ_LUKE01000001.1"/>
</dbReference>
<protein>
    <recommendedName>
        <fullName evidence="8">LemA family protein</fullName>
    </recommendedName>
</protein>
<name>A0A150WPA9_BDEBC</name>
<evidence type="ECO:0000256" key="3">
    <source>
        <dbReference type="ARBA" id="ARBA00022692"/>
    </source>
</evidence>
<keyword evidence="4" id="KW-1133">Transmembrane helix</keyword>